<gene>
    <name evidence="6" type="ORF">C8D93_102299</name>
</gene>
<dbReference type="GO" id="GO:0046872">
    <property type="term" value="F:metal ion binding"/>
    <property type="evidence" value="ECO:0007669"/>
    <property type="project" value="UniProtKB-KW"/>
</dbReference>
<dbReference type="GO" id="GO:0006020">
    <property type="term" value="P:inositol metabolic process"/>
    <property type="evidence" value="ECO:0007669"/>
    <property type="project" value="TreeGrafter"/>
</dbReference>
<dbReference type="OrthoDB" id="9785695at2"/>
<evidence type="ECO:0000256" key="1">
    <source>
        <dbReference type="ARBA" id="ARBA00009759"/>
    </source>
</evidence>
<dbReference type="Proteomes" id="UP000248330">
    <property type="component" value="Unassembled WGS sequence"/>
</dbReference>
<dbReference type="InterPro" id="IPR000760">
    <property type="entry name" value="Inositol_monophosphatase-like"/>
</dbReference>
<keyword evidence="2 5" id="KW-0479">Metal-binding</keyword>
<feature type="binding site" evidence="5">
    <location>
        <position position="82"/>
    </location>
    <ligand>
        <name>Mg(2+)</name>
        <dbReference type="ChEBI" id="CHEBI:18420"/>
        <label>1</label>
        <note>catalytic</note>
    </ligand>
</feature>
<protein>
    <submittedName>
        <fullName evidence="6">Histidinol-phosphatase</fullName>
    </submittedName>
</protein>
<evidence type="ECO:0000256" key="4">
    <source>
        <dbReference type="ARBA" id="ARBA00022842"/>
    </source>
</evidence>
<evidence type="ECO:0000313" key="7">
    <source>
        <dbReference type="Proteomes" id="UP000248330"/>
    </source>
</evidence>
<comment type="similarity">
    <text evidence="1">Belongs to the inositol monophosphatase superfamily.</text>
</comment>
<evidence type="ECO:0000313" key="6">
    <source>
        <dbReference type="EMBL" id="PXV70441.1"/>
    </source>
</evidence>
<keyword evidence="3" id="KW-0378">Hydrolase</keyword>
<dbReference type="Gene3D" id="3.30.540.10">
    <property type="entry name" value="Fructose-1,6-Bisphosphatase, subunit A, domain 1"/>
    <property type="match status" value="1"/>
</dbReference>
<dbReference type="PRINTS" id="PR00377">
    <property type="entry name" value="IMPHPHTASES"/>
</dbReference>
<dbReference type="PANTHER" id="PTHR20854:SF4">
    <property type="entry name" value="INOSITOL-1-MONOPHOSPHATASE-RELATED"/>
    <property type="match status" value="1"/>
</dbReference>
<feature type="binding site" evidence="5">
    <location>
        <position position="84"/>
    </location>
    <ligand>
        <name>Mg(2+)</name>
        <dbReference type="ChEBI" id="CHEBI:18420"/>
        <label>1</label>
        <note>catalytic</note>
    </ligand>
</feature>
<dbReference type="GO" id="GO:0008934">
    <property type="term" value="F:inositol monophosphate 1-phosphatase activity"/>
    <property type="evidence" value="ECO:0007669"/>
    <property type="project" value="TreeGrafter"/>
</dbReference>
<name>A0A318ED82_9GAMM</name>
<dbReference type="Pfam" id="PF00459">
    <property type="entry name" value="Inositol_P"/>
    <property type="match status" value="1"/>
</dbReference>
<feature type="binding site" evidence="5">
    <location>
        <position position="85"/>
    </location>
    <ligand>
        <name>Mg(2+)</name>
        <dbReference type="ChEBI" id="CHEBI:18420"/>
        <label>1</label>
        <note>catalytic</note>
    </ligand>
</feature>
<evidence type="ECO:0000256" key="2">
    <source>
        <dbReference type="ARBA" id="ARBA00022723"/>
    </source>
</evidence>
<sequence length="268" mass="28682">MSSAPLAAALDAAHAASDIIRKAFRGNFDVQYKADASPVTEVDVAAEKAIKAVLQARFPGYGFFGEETGKDHADAEYLWLVDPIDGTKAFVRGYPVFSVQIALMHRGELKLGVSCAPCWNEGLGELLWAESGQGAWRGLLDTPAAQFERLQVSQIGSLDKATLSTGNLATLARAPQWAALGQLIPQLHRIRGYGDFLHYHWLAAGKLDAVVESDVNILDIAALAVIVREAGGTFTDLDGRDLGLDTRTVLATNGRLHPAFGSLRLSAG</sequence>
<dbReference type="GO" id="GO:0007165">
    <property type="term" value="P:signal transduction"/>
    <property type="evidence" value="ECO:0007669"/>
    <property type="project" value="TreeGrafter"/>
</dbReference>
<dbReference type="PROSITE" id="PS00629">
    <property type="entry name" value="IMP_1"/>
    <property type="match status" value="1"/>
</dbReference>
<proteinExistence type="inferred from homology"/>
<dbReference type="InterPro" id="IPR020583">
    <property type="entry name" value="Inositol_monoP_metal-BS"/>
</dbReference>
<feature type="binding site" evidence="5">
    <location>
        <position position="66"/>
    </location>
    <ligand>
        <name>Mg(2+)</name>
        <dbReference type="ChEBI" id="CHEBI:18420"/>
        <label>1</label>
        <note>catalytic</note>
    </ligand>
</feature>
<organism evidence="6 7">
    <name type="scientific">Sinimarinibacterium flocculans</name>
    <dbReference type="NCBI Taxonomy" id="985250"/>
    <lineage>
        <taxon>Bacteria</taxon>
        <taxon>Pseudomonadati</taxon>
        <taxon>Pseudomonadota</taxon>
        <taxon>Gammaproteobacteria</taxon>
        <taxon>Nevskiales</taxon>
        <taxon>Nevskiaceae</taxon>
        <taxon>Sinimarinibacterium</taxon>
    </lineage>
</organism>
<dbReference type="RefSeq" id="WP_110264101.1">
    <property type="nucleotide sequence ID" value="NZ_CAKZQT010000020.1"/>
</dbReference>
<feature type="binding site" evidence="5">
    <location>
        <position position="219"/>
    </location>
    <ligand>
        <name>Mg(2+)</name>
        <dbReference type="ChEBI" id="CHEBI:18420"/>
        <label>1</label>
        <note>catalytic</note>
    </ligand>
</feature>
<dbReference type="EMBL" id="QICN01000002">
    <property type="protein sequence ID" value="PXV70441.1"/>
    <property type="molecule type" value="Genomic_DNA"/>
</dbReference>
<dbReference type="PANTHER" id="PTHR20854">
    <property type="entry name" value="INOSITOL MONOPHOSPHATASE"/>
    <property type="match status" value="1"/>
</dbReference>
<dbReference type="SUPFAM" id="SSF56655">
    <property type="entry name" value="Carbohydrate phosphatase"/>
    <property type="match status" value="1"/>
</dbReference>
<keyword evidence="7" id="KW-1185">Reference proteome</keyword>
<dbReference type="Gene3D" id="3.40.190.80">
    <property type="match status" value="1"/>
</dbReference>
<comment type="cofactor">
    <cofactor evidence="5">
        <name>Mg(2+)</name>
        <dbReference type="ChEBI" id="CHEBI:18420"/>
    </cofactor>
</comment>
<evidence type="ECO:0000256" key="3">
    <source>
        <dbReference type="ARBA" id="ARBA00022801"/>
    </source>
</evidence>
<comment type="caution">
    <text evidence="6">The sequence shown here is derived from an EMBL/GenBank/DDBJ whole genome shotgun (WGS) entry which is preliminary data.</text>
</comment>
<reference evidence="6 7" key="1">
    <citation type="submission" date="2018-04" db="EMBL/GenBank/DDBJ databases">
        <title>Genomic Encyclopedia of Type Strains, Phase IV (KMG-IV): sequencing the most valuable type-strain genomes for metagenomic binning, comparative biology and taxonomic classification.</title>
        <authorList>
            <person name="Goeker M."/>
        </authorList>
    </citation>
    <scope>NUCLEOTIDE SEQUENCE [LARGE SCALE GENOMIC DNA]</scope>
    <source>
        <strain evidence="6 7">DSM 104150</strain>
    </source>
</reference>
<dbReference type="AlphaFoldDB" id="A0A318ED82"/>
<keyword evidence="4 5" id="KW-0460">Magnesium</keyword>
<evidence type="ECO:0000256" key="5">
    <source>
        <dbReference type="PIRSR" id="PIRSR600760-2"/>
    </source>
</evidence>
<accession>A0A318ED82</accession>